<evidence type="ECO:0000313" key="2">
    <source>
        <dbReference type="EMBL" id="QFZ98770.1"/>
    </source>
</evidence>
<protein>
    <submittedName>
        <fullName evidence="2">Uncharacterized protein</fullName>
    </submittedName>
</protein>
<dbReference type="GeneID" id="42438103"/>
<keyword evidence="1" id="KW-1133">Transmembrane helix</keyword>
<keyword evidence="1" id="KW-0812">Transmembrane</keyword>
<dbReference type="AlphaFoldDB" id="A0A5Q0N360"/>
<feature type="transmembrane region" description="Helical" evidence="1">
    <location>
        <begin position="7"/>
        <end position="29"/>
    </location>
</feature>
<proteinExistence type="predicted"/>
<dbReference type="RefSeq" id="YP_009710821.1">
    <property type="nucleotide sequence ID" value="NC_045203.1"/>
</dbReference>
<geneLocation type="mitochondrion" evidence="2"/>
<gene>
    <name evidence="2" type="primary">orf100</name>
</gene>
<accession>A0A5Q0N360</accession>
<sequence>MLKLNNFLALFLIYLIICITLNSLFEIYIDYKDIHNLVNLNFSPNYNIPENKNMEELLAQNEEVKIILSLLLLITLLIPYWPLLIKKKFTSPVSLIMWVD</sequence>
<dbReference type="EMBL" id="MK993563">
    <property type="protein sequence ID" value="QFZ98770.1"/>
    <property type="molecule type" value="Genomic_DNA"/>
</dbReference>
<evidence type="ECO:0000256" key="1">
    <source>
        <dbReference type="SAM" id="Phobius"/>
    </source>
</evidence>
<feature type="transmembrane region" description="Helical" evidence="1">
    <location>
        <begin position="66"/>
        <end position="85"/>
    </location>
</feature>
<reference evidence="2" key="1">
    <citation type="journal article" name="IMA Fungus">
        <title>Comparative mitogenome analysis of two ectomycorrhizal fungi (Paxillus) reveals gene rearrangement, intron dynamics, and phylogeny of basidiomycetes.</title>
        <authorList>
            <person name="Li Q."/>
            <person name="Ren Y."/>
            <person name="Xiang D."/>
            <person name="Shi X."/>
            <person name="Zhao J."/>
            <person name="Peng L."/>
            <person name="Zhao G."/>
        </authorList>
    </citation>
    <scope>NUCLEOTIDE SEQUENCE</scope>
</reference>
<organism evidence="2">
    <name type="scientific">Paxillus involutus</name>
    <name type="common">Brown roll-rim</name>
    <name type="synonym">Agaricus involutus</name>
    <dbReference type="NCBI Taxonomy" id="71150"/>
    <lineage>
        <taxon>Eukaryota</taxon>
        <taxon>Fungi</taxon>
        <taxon>Dikarya</taxon>
        <taxon>Basidiomycota</taxon>
        <taxon>Agaricomycotina</taxon>
        <taxon>Agaricomycetes</taxon>
        <taxon>Agaricomycetidae</taxon>
        <taxon>Boletales</taxon>
        <taxon>Paxilineae</taxon>
        <taxon>Paxillaceae</taxon>
        <taxon>Paxillus</taxon>
    </lineage>
</organism>
<keyword evidence="1" id="KW-0472">Membrane</keyword>
<keyword evidence="2" id="KW-0496">Mitochondrion</keyword>
<name>A0A5Q0N360_PAXIN</name>